<dbReference type="GO" id="GO:0005789">
    <property type="term" value="C:endoplasmic reticulum membrane"/>
    <property type="evidence" value="ECO:0007669"/>
    <property type="project" value="UniProtKB-SubCell"/>
</dbReference>
<evidence type="ECO:0000256" key="6">
    <source>
        <dbReference type="SAM" id="Phobius"/>
    </source>
</evidence>
<evidence type="ECO:0000256" key="1">
    <source>
        <dbReference type="ARBA" id="ARBA00004477"/>
    </source>
</evidence>
<evidence type="ECO:0000313" key="7">
    <source>
        <dbReference type="EMBL" id="KAJ1734737.1"/>
    </source>
</evidence>
<sequence>MAVPPAPPKGRPGSLLLTERLVQLNYKYELLIGHYVLDSWEKMIVNAIILTCVAFTVHMLVTSIPLDAVMAAATNAMHAAF</sequence>
<keyword evidence="3" id="KW-0256">Endoplasmic reticulum</keyword>
<keyword evidence="2 6" id="KW-0812">Transmembrane</keyword>
<keyword evidence="5 6" id="KW-0472">Membrane</keyword>
<accession>A0A9W7YHF9</accession>
<evidence type="ECO:0000313" key="8">
    <source>
        <dbReference type="Proteomes" id="UP001143981"/>
    </source>
</evidence>
<dbReference type="AlphaFoldDB" id="A0A9W7YHF9"/>
<reference evidence="7" key="1">
    <citation type="submission" date="2022-07" db="EMBL/GenBank/DDBJ databases">
        <title>Phylogenomic reconstructions and comparative analyses of Kickxellomycotina fungi.</title>
        <authorList>
            <person name="Reynolds N.K."/>
            <person name="Stajich J.E."/>
            <person name="Barry K."/>
            <person name="Grigoriev I.V."/>
            <person name="Crous P."/>
            <person name="Smith M.E."/>
        </authorList>
    </citation>
    <scope>NUCLEOTIDE SEQUENCE</scope>
    <source>
        <strain evidence="7">BCRC 34381</strain>
    </source>
</reference>
<dbReference type="OrthoDB" id="202672at2759"/>
<evidence type="ECO:0000256" key="2">
    <source>
        <dbReference type="ARBA" id="ARBA00022692"/>
    </source>
</evidence>
<keyword evidence="4 6" id="KW-1133">Transmembrane helix</keyword>
<organism evidence="7 8">
    <name type="scientific">Coemansia biformis</name>
    <dbReference type="NCBI Taxonomy" id="1286918"/>
    <lineage>
        <taxon>Eukaryota</taxon>
        <taxon>Fungi</taxon>
        <taxon>Fungi incertae sedis</taxon>
        <taxon>Zoopagomycota</taxon>
        <taxon>Kickxellomycotina</taxon>
        <taxon>Kickxellomycetes</taxon>
        <taxon>Kickxellales</taxon>
        <taxon>Kickxellaceae</taxon>
        <taxon>Coemansia</taxon>
    </lineage>
</organism>
<evidence type="ECO:0000256" key="4">
    <source>
        <dbReference type="ARBA" id="ARBA00022989"/>
    </source>
</evidence>
<feature type="transmembrane region" description="Helical" evidence="6">
    <location>
        <begin position="43"/>
        <end position="61"/>
    </location>
</feature>
<evidence type="ECO:0000256" key="5">
    <source>
        <dbReference type="ARBA" id="ARBA00023136"/>
    </source>
</evidence>
<comment type="caution">
    <text evidence="7">The sequence shown here is derived from an EMBL/GenBank/DDBJ whole genome shotgun (WGS) entry which is preliminary data.</text>
</comment>
<dbReference type="EMBL" id="JANBOI010000059">
    <property type="protein sequence ID" value="KAJ1734737.1"/>
    <property type="molecule type" value="Genomic_DNA"/>
</dbReference>
<dbReference type="InterPro" id="IPR024512">
    <property type="entry name" value="Ser_palmitoyltrfase_ssu-like"/>
</dbReference>
<keyword evidence="8" id="KW-1185">Reference proteome</keyword>
<proteinExistence type="predicted"/>
<name>A0A9W7YHF9_9FUNG</name>
<dbReference type="Pfam" id="PF11779">
    <property type="entry name" value="SPT_ssu-like"/>
    <property type="match status" value="1"/>
</dbReference>
<dbReference type="Proteomes" id="UP001143981">
    <property type="component" value="Unassembled WGS sequence"/>
</dbReference>
<comment type="subcellular location">
    <subcellularLocation>
        <location evidence="1">Endoplasmic reticulum membrane</location>
        <topology evidence="1">Multi-pass membrane protein</topology>
    </subcellularLocation>
</comment>
<evidence type="ECO:0000256" key="3">
    <source>
        <dbReference type="ARBA" id="ARBA00022824"/>
    </source>
</evidence>
<protein>
    <submittedName>
        <fullName evidence="7">Uncharacterized protein</fullName>
    </submittedName>
</protein>
<gene>
    <name evidence="7" type="ORF">LPJ61_000906</name>
</gene>